<dbReference type="HAMAP" id="MF_01609">
    <property type="entry name" value="Glu_cys_ligase_2"/>
    <property type="match status" value="1"/>
</dbReference>
<name>A0ABN3RFP7_9ACTN</name>
<dbReference type="InterPro" id="IPR011793">
    <property type="entry name" value="YbdK"/>
</dbReference>
<sequence>MSSATVMTVTSHPLDAPCGEGHVARAPRGDSPSASGPITVGVEEELLLVDPETRDLCPLGPEVVRRAARELAGRVSTETTRYQVEIRTDPHTCLVDASEQLRATRSAVARAAADHGLRLISTGSPVLPQPSPLQVTPGDRYAHTIATYRFMGNEATICACHIHIGIPDPDEAVGVSNHLRPWLPTLSALAANSPYWAGQDTGYASWRAMICGRLPVAGPPPYFESSAHFEELVQGLIAVGAVTDRAGLFWDVRPSHHVPTLEVRVCDALLVPEDTILLTAVVRALAATALHAVRSGVPAPRPAAEMLRAAGWRAARDGLAGEGVDLATGRLVPQTELVHRLLTLIAPALRHHRDLDLVRTQWTRLLAEGNGSDRQRAAFARRSSLHGVVDHLISSTCPA</sequence>
<dbReference type="GO" id="GO:0016874">
    <property type="term" value="F:ligase activity"/>
    <property type="evidence" value="ECO:0007669"/>
    <property type="project" value="UniProtKB-KW"/>
</dbReference>
<evidence type="ECO:0000256" key="4">
    <source>
        <dbReference type="ARBA" id="ARBA00048819"/>
    </source>
</evidence>
<proteinExistence type="inferred from homology"/>
<dbReference type="EC" id="6.3.2.2" evidence="5"/>
<dbReference type="InterPro" id="IPR014746">
    <property type="entry name" value="Gln_synth/guanido_kin_cat_dom"/>
</dbReference>
<organism evidence="7 8">
    <name type="scientific">Streptomyces lunalinharesii</name>
    <dbReference type="NCBI Taxonomy" id="333384"/>
    <lineage>
        <taxon>Bacteria</taxon>
        <taxon>Bacillati</taxon>
        <taxon>Actinomycetota</taxon>
        <taxon>Actinomycetes</taxon>
        <taxon>Kitasatosporales</taxon>
        <taxon>Streptomycetaceae</taxon>
        <taxon>Streptomyces</taxon>
    </lineage>
</organism>
<keyword evidence="1 5" id="KW-0436">Ligase</keyword>
<dbReference type="SUPFAM" id="SSF55931">
    <property type="entry name" value="Glutamine synthetase/guanido kinase"/>
    <property type="match status" value="1"/>
</dbReference>
<evidence type="ECO:0000256" key="3">
    <source>
        <dbReference type="ARBA" id="ARBA00022840"/>
    </source>
</evidence>
<evidence type="ECO:0000313" key="7">
    <source>
        <dbReference type="EMBL" id="GAA2649968.1"/>
    </source>
</evidence>
<feature type="region of interest" description="Disordered" evidence="6">
    <location>
        <begin position="1"/>
        <end position="37"/>
    </location>
</feature>
<comment type="caution">
    <text evidence="7">The sequence shown here is derived from an EMBL/GenBank/DDBJ whole genome shotgun (WGS) entry which is preliminary data.</text>
</comment>
<comment type="similarity">
    <text evidence="5">Belongs to the glutamate--cysteine ligase type 2 family. YbdK subfamily.</text>
</comment>
<evidence type="ECO:0000313" key="8">
    <source>
        <dbReference type="Proteomes" id="UP001500994"/>
    </source>
</evidence>
<reference evidence="7 8" key="1">
    <citation type="journal article" date="2019" name="Int. J. Syst. Evol. Microbiol.">
        <title>The Global Catalogue of Microorganisms (GCM) 10K type strain sequencing project: providing services to taxonomists for standard genome sequencing and annotation.</title>
        <authorList>
            <consortium name="The Broad Institute Genomics Platform"/>
            <consortium name="The Broad Institute Genome Sequencing Center for Infectious Disease"/>
            <person name="Wu L."/>
            <person name="Ma J."/>
        </authorList>
    </citation>
    <scope>NUCLEOTIDE SEQUENCE [LARGE SCALE GENOMIC DNA]</scope>
    <source>
        <strain evidence="7 8">JCM 16374</strain>
    </source>
</reference>
<dbReference type="Gene3D" id="3.30.590.20">
    <property type="match status" value="1"/>
</dbReference>
<comment type="function">
    <text evidence="5">ATP-dependent carboxylate-amine ligase which exhibits weak glutamate--cysteine ligase activity.</text>
</comment>
<comment type="catalytic activity">
    <reaction evidence="4 5">
        <text>L-cysteine + L-glutamate + ATP = gamma-L-glutamyl-L-cysteine + ADP + phosphate + H(+)</text>
        <dbReference type="Rhea" id="RHEA:13285"/>
        <dbReference type="ChEBI" id="CHEBI:15378"/>
        <dbReference type="ChEBI" id="CHEBI:29985"/>
        <dbReference type="ChEBI" id="CHEBI:30616"/>
        <dbReference type="ChEBI" id="CHEBI:35235"/>
        <dbReference type="ChEBI" id="CHEBI:43474"/>
        <dbReference type="ChEBI" id="CHEBI:58173"/>
        <dbReference type="ChEBI" id="CHEBI:456216"/>
        <dbReference type="EC" id="6.3.2.2"/>
    </reaction>
</comment>
<evidence type="ECO:0000256" key="2">
    <source>
        <dbReference type="ARBA" id="ARBA00022741"/>
    </source>
</evidence>
<feature type="compositionally biased region" description="Polar residues" evidence="6">
    <location>
        <begin position="1"/>
        <end position="11"/>
    </location>
</feature>
<dbReference type="EMBL" id="BAAARK010000002">
    <property type="protein sequence ID" value="GAA2649968.1"/>
    <property type="molecule type" value="Genomic_DNA"/>
</dbReference>
<accession>A0ABN3RFP7</accession>
<keyword evidence="3 5" id="KW-0067">ATP-binding</keyword>
<evidence type="ECO:0000256" key="1">
    <source>
        <dbReference type="ARBA" id="ARBA00022598"/>
    </source>
</evidence>
<keyword evidence="8" id="KW-1185">Reference proteome</keyword>
<dbReference type="RefSeq" id="WP_344573880.1">
    <property type="nucleotide sequence ID" value="NZ_BAAARK010000002.1"/>
</dbReference>
<evidence type="ECO:0000256" key="5">
    <source>
        <dbReference type="HAMAP-Rule" id="MF_01609"/>
    </source>
</evidence>
<protein>
    <recommendedName>
        <fullName evidence="5">Putative glutamate--cysteine ligase 2</fullName>
        <ecNumber evidence="5">6.3.2.2</ecNumber>
    </recommendedName>
    <alternativeName>
        <fullName evidence="5">Gamma-glutamylcysteine synthetase 2</fullName>
        <shortName evidence="5">GCS 2</shortName>
        <shortName evidence="5">Gamma-GCS 2</shortName>
    </alternativeName>
</protein>
<dbReference type="Proteomes" id="UP001500994">
    <property type="component" value="Unassembled WGS sequence"/>
</dbReference>
<dbReference type="Pfam" id="PF04107">
    <property type="entry name" value="GCS2"/>
    <property type="match status" value="1"/>
</dbReference>
<dbReference type="NCBIfam" id="NF010041">
    <property type="entry name" value="PRK13517.1-1"/>
    <property type="match status" value="1"/>
</dbReference>
<keyword evidence="2 5" id="KW-0547">Nucleotide-binding</keyword>
<dbReference type="PANTHER" id="PTHR36510:SF1">
    <property type="entry name" value="GLUTAMATE--CYSTEINE LIGASE 2-RELATED"/>
    <property type="match status" value="1"/>
</dbReference>
<dbReference type="InterPro" id="IPR006336">
    <property type="entry name" value="GCS2"/>
</dbReference>
<dbReference type="NCBIfam" id="TIGR02050">
    <property type="entry name" value="gshA_cyan_rel"/>
    <property type="match status" value="1"/>
</dbReference>
<gene>
    <name evidence="7" type="ORF">GCM10009864_12090</name>
</gene>
<dbReference type="PANTHER" id="PTHR36510">
    <property type="entry name" value="GLUTAMATE--CYSTEINE LIGASE 2-RELATED"/>
    <property type="match status" value="1"/>
</dbReference>
<dbReference type="InterPro" id="IPR050141">
    <property type="entry name" value="GCL_type2/YbdK_subfam"/>
</dbReference>
<evidence type="ECO:0000256" key="6">
    <source>
        <dbReference type="SAM" id="MobiDB-lite"/>
    </source>
</evidence>